<keyword evidence="2" id="KW-1185">Reference proteome</keyword>
<dbReference type="AlphaFoldDB" id="A0A388L1Z9"/>
<evidence type="ECO:0000313" key="1">
    <source>
        <dbReference type="EMBL" id="GBG76319.1"/>
    </source>
</evidence>
<organism evidence="1 2">
    <name type="scientific">Chara braunii</name>
    <name type="common">Braun's stonewort</name>
    <dbReference type="NCBI Taxonomy" id="69332"/>
    <lineage>
        <taxon>Eukaryota</taxon>
        <taxon>Viridiplantae</taxon>
        <taxon>Streptophyta</taxon>
        <taxon>Charophyceae</taxon>
        <taxon>Charales</taxon>
        <taxon>Characeae</taxon>
        <taxon>Chara</taxon>
    </lineage>
</organism>
<reference evidence="1 2" key="1">
    <citation type="journal article" date="2018" name="Cell">
        <title>The Chara Genome: Secondary Complexity and Implications for Plant Terrestrialization.</title>
        <authorList>
            <person name="Nishiyama T."/>
            <person name="Sakayama H."/>
            <person name="Vries J.D."/>
            <person name="Buschmann H."/>
            <person name="Saint-Marcoux D."/>
            <person name="Ullrich K.K."/>
            <person name="Haas F.B."/>
            <person name="Vanderstraeten L."/>
            <person name="Becker D."/>
            <person name="Lang D."/>
            <person name="Vosolsobe S."/>
            <person name="Rombauts S."/>
            <person name="Wilhelmsson P.K.I."/>
            <person name="Janitza P."/>
            <person name="Kern R."/>
            <person name="Heyl A."/>
            <person name="Rumpler F."/>
            <person name="Villalobos L.I.A.C."/>
            <person name="Clay J.M."/>
            <person name="Skokan R."/>
            <person name="Toyoda A."/>
            <person name="Suzuki Y."/>
            <person name="Kagoshima H."/>
            <person name="Schijlen E."/>
            <person name="Tajeshwar N."/>
            <person name="Catarino B."/>
            <person name="Hetherington A.J."/>
            <person name="Saltykova A."/>
            <person name="Bonnot C."/>
            <person name="Breuninger H."/>
            <person name="Symeonidi A."/>
            <person name="Radhakrishnan G.V."/>
            <person name="Van Nieuwerburgh F."/>
            <person name="Deforce D."/>
            <person name="Chang C."/>
            <person name="Karol K.G."/>
            <person name="Hedrich R."/>
            <person name="Ulvskov P."/>
            <person name="Glockner G."/>
            <person name="Delwiche C.F."/>
            <person name="Petrasek J."/>
            <person name="Van de Peer Y."/>
            <person name="Friml J."/>
            <person name="Beilby M."/>
            <person name="Dolan L."/>
            <person name="Kohara Y."/>
            <person name="Sugano S."/>
            <person name="Fujiyama A."/>
            <person name="Delaux P.-M."/>
            <person name="Quint M."/>
            <person name="TheiBen G."/>
            <person name="Hagemann M."/>
            <person name="Harholt J."/>
            <person name="Dunand C."/>
            <person name="Zachgo S."/>
            <person name="Langdale J."/>
            <person name="Maumus F."/>
            <person name="Straeten D.V.D."/>
            <person name="Gould S.B."/>
            <person name="Rensing S.A."/>
        </authorList>
    </citation>
    <scope>NUCLEOTIDE SEQUENCE [LARGE SCALE GENOMIC DNA]</scope>
    <source>
        <strain evidence="1 2">S276</strain>
    </source>
</reference>
<evidence type="ECO:0000313" key="2">
    <source>
        <dbReference type="Proteomes" id="UP000265515"/>
    </source>
</evidence>
<sequence length="200" mass="22027">MLGLENLMPKISPNAGCQRSLLEGEWMTELPWSGNALPISSCPSSSSAAEPAFSYVFLDVRGQEQACRVPRISRPLTTPRVGMDGRWAVVGEMLHPSHHHATQLTRVLSEVVFTVKGRYAGCLKHSMPRISPPPQTHRGGMDDGAAVVWEMLHPSHHATQLTQVISAVHAPVFSPSFSSRFFSFLVRLLLCWCLVSCILL</sequence>
<name>A0A388L1Z9_CHABU</name>
<protein>
    <submittedName>
        <fullName evidence="1">Uncharacterized protein</fullName>
    </submittedName>
</protein>
<dbReference type="Proteomes" id="UP000265515">
    <property type="component" value="Unassembled WGS sequence"/>
</dbReference>
<gene>
    <name evidence="1" type="ORF">CBR_g22066</name>
</gene>
<accession>A0A388L1Z9</accession>
<dbReference type="Gramene" id="GBG76319">
    <property type="protein sequence ID" value="GBG76319"/>
    <property type="gene ID" value="CBR_g22066"/>
</dbReference>
<proteinExistence type="predicted"/>
<comment type="caution">
    <text evidence="1">The sequence shown here is derived from an EMBL/GenBank/DDBJ whole genome shotgun (WGS) entry which is preliminary data.</text>
</comment>
<dbReference type="EMBL" id="BFEA01000242">
    <property type="protein sequence ID" value="GBG76319.1"/>
    <property type="molecule type" value="Genomic_DNA"/>
</dbReference>